<comment type="subcellular location">
    <subcellularLocation>
        <location evidence="1">Nucleus</location>
    </subcellularLocation>
</comment>
<evidence type="ECO:0000256" key="9">
    <source>
        <dbReference type="ARBA" id="ARBA00023125"/>
    </source>
</evidence>
<reference evidence="17 18" key="1">
    <citation type="submission" date="2016-08" db="EMBL/GenBank/DDBJ databases">
        <title>A Parts List for Fungal Cellulosomes Revealed by Comparative Genomics.</title>
        <authorList>
            <consortium name="DOE Joint Genome Institute"/>
            <person name="Haitjema C.H."/>
            <person name="Gilmore S.P."/>
            <person name="Henske J.K."/>
            <person name="Solomon K.V."/>
            <person name="De Groot R."/>
            <person name="Kuo A."/>
            <person name="Mondo S.J."/>
            <person name="Salamov A.A."/>
            <person name="Labutti K."/>
            <person name="Zhao Z."/>
            <person name="Chiniquy J."/>
            <person name="Barry K."/>
            <person name="Brewer H.M."/>
            <person name="Purvine S.O."/>
            <person name="Wright A.T."/>
            <person name="Boxma B."/>
            <person name="Van Alen T."/>
            <person name="Hackstein J.H."/>
            <person name="Baker S.E."/>
            <person name="Grigoriev I.V."/>
            <person name="O'Malley M.A."/>
        </authorList>
    </citation>
    <scope>NUCLEOTIDE SEQUENCE [LARGE SCALE GENOMIC DNA]</scope>
    <source>
        <strain evidence="17 18">G1</strain>
    </source>
</reference>
<dbReference type="Gene3D" id="2.20.28.10">
    <property type="match status" value="1"/>
</dbReference>
<dbReference type="GO" id="GO:0042555">
    <property type="term" value="C:MCM complex"/>
    <property type="evidence" value="ECO:0007669"/>
    <property type="project" value="UniProtKB-ARBA"/>
</dbReference>
<dbReference type="InterPro" id="IPR033762">
    <property type="entry name" value="MCM_OB"/>
</dbReference>
<dbReference type="Pfam" id="PF00493">
    <property type="entry name" value="MCM"/>
    <property type="match status" value="1"/>
</dbReference>
<keyword evidence="4 15" id="KW-0547">Nucleotide-binding</keyword>
<dbReference type="SUPFAM" id="SSF52540">
    <property type="entry name" value="P-loop containing nucleoside triphosphate hydrolases"/>
    <property type="match status" value="1"/>
</dbReference>
<dbReference type="PRINTS" id="PR01657">
    <property type="entry name" value="MCMFAMILY"/>
</dbReference>
<dbReference type="EMBL" id="MCOG01000225">
    <property type="protein sequence ID" value="ORY24148.1"/>
    <property type="molecule type" value="Genomic_DNA"/>
</dbReference>
<sequence length="756" mass="85281">MNNPFHFWDTYFCEEEYREDHDFIPAINKFMNLFKNEYPDANSKERVKENGFISIEYQYLAEVFNSEDPTEFQNLLKNQPEDLLNCLGLALSEVIYGNELNYTIKGIKPWPKLYVRIQNYEPITSLKNIKANYMNKFVTIKGTVVRISSVTPLATQMSFICASCQAIQTIKFINGKYRVPTKCVIAGCKSKMFNPERGVKRGDTSTIDMQKIRIQESLSDDQFDSERIPRIIECEVVQDLIDYVIPGDIVTVTGVVKVHSSNEGKIKKGSMYTLYIDVNSMRKSGKIASDNIDKNDIGFEKEDIQFSAKDMYAIQDIHQQPNLFRLIVGSLCPGIFGHELVKAGLLLTLFGGSKKEYESKNKISMRSEPHILIVGDPGLGKSQMLRATVQVAPRGVYVCGNTATTSGLTVTVYKDGSTGGFALEAGALVLGDQGCCCIDEFDKMNEHQALLEAMEQRSVSVAKAGIVCTLPARTSVIAAANPVGGHYDKGKTVSDNLKMNPALLSRFDLIFILLDKPDKNMDAFLSEHVMKLHSGMADNNEMNNLAMNNNLLDQKEGSDTLEERLKIKDFSEVDLIPPKLLRKYIAYAREYVEPVFTKEAKNVIRDFYLLLRSKYRSIDNTPITTRQLESMTRLAEARAKAELRLKVTAEDAQDVVEIMKYSLFETSTDEFGNLDFTRSQLGTGMSKKNQPKKFIQQLEKLAEMNRNNLFTFQQLVDLGKKMGVEGNFNDFIDTLNTQGYLIKNGAKVYKLTTTSY</sequence>
<evidence type="ECO:0000256" key="10">
    <source>
        <dbReference type="ARBA" id="ARBA00023204"/>
    </source>
</evidence>
<dbReference type="GO" id="GO:0000724">
    <property type="term" value="P:double-strand break repair via homologous recombination"/>
    <property type="evidence" value="ECO:0007669"/>
    <property type="project" value="UniProtKB-ARBA"/>
</dbReference>
<keyword evidence="6" id="KW-0378">Hydrolase</keyword>
<dbReference type="Pfam" id="PF17207">
    <property type="entry name" value="MCM_OB"/>
    <property type="match status" value="1"/>
</dbReference>
<dbReference type="GO" id="GO:0005524">
    <property type="term" value="F:ATP binding"/>
    <property type="evidence" value="ECO:0007669"/>
    <property type="project" value="UniProtKB-KW"/>
</dbReference>
<dbReference type="PANTHER" id="PTHR11630:SF47">
    <property type="entry name" value="DNA HELICASE MCM8"/>
    <property type="match status" value="1"/>
</dbReference>
<evidence type="ECO:0000256" key="6">
    <source>
        <dbReference type="ARBA" id="ARBA00022801"/>
    </source>
</evidence>
<dbReference type="PANTHER" id="PTHR11630">
    <property type="entry name" value="DNA REPLICATION LICENSING FACTOR MCM FAMILY MEMBER"/>
    <property type="match status" value="1"/>
</dbReference>
<keyword evidence="7 17" id="KW-0347">Helicase</keyword>
<comment type="catalytic activity">
    <reaction evidence="14">
        <text>ATP + H2O = ADP + phosphate + H(+)</text>
        <dbReference type="Rhea" id="RHEA:13065"/>
        <dbReference type="ChEBI" id="CHEBI:15377"/>
        <dbReference type="ChEBI" id="CHEBI:15378"/>
        <dbReference type="ChEBI" id="CHEBI:30616"/>
        <dbReference type="ChEBI" id="CHEBI:43474"/>
        <dbReference type="ChEBI" id="CHEBI:456216"/>
        <dbReference type="EC" id="3.6.4.12"/>
    </reaction>
</comment>
<evidence type="ECO:0000256" key="3">
    <source>
        <dbReference type="ARBA" id="ARBA00012551"/>
    </source>
</evidence>
<evidence type="ECO:0000256" key="8">
    <source>
        <dbReference type="ARBA" id="ARBA00022840"/>
    </source>
</evidence>
<dbReference type="InterPro" id="IPR001208">
    <property type="entry name" value="MCM_dom"/>
</dbReference>
<comment type="caution">
    <text evidence="17">The sequence shown here is derived from an EMBL/GenBank/DDBJ whole genome shotgun (WGS) entry which is preliminary data.</text>
</comment>
<evidence type="ECO:0000313" key="18">
    <source>
        <dbReference type="Proteomes" id="UP000193920"/>
    </source>
</evidence>
<dbReference type="CDD" id="cd17759">
    <property type="entry name" value="MCM8"/>
    <property type="match status" value="1"/>
</dbReference>
<dbReference type="AlphaFoldDB" id="A0A1Y2ANI8"/>
<dbReference type="PROSITE" id="PS50051">
    <property type="entry name" value="MCM_2"/>
    <property type="match status" value="1"/>
</dbReference>
<dbReference type="STRING" id="1754190.A0A1Y2ANI8"/>
<gene>
    <name evidence="17" type="ORF">LY90DRAFT_675282</name>
</gene>
<dbReference type="GO" id="GO:0005656">
    <property type="term" value="C:nuclear pre-replicative complex"/>
    <property type="evidence" value="ECO:0007669"/>
    <property type="project" value="UniProtKB-ARBA"/>
</dbReference>
<dbReference type="Pfam" id="PF17855">
    <property type="entry name" value="MCM_lid"/>
    <property type="match status" value="1"/>
</dbReference>
<dbReference type="InterPro" id="IPR027417">
    <property type="entry name" value="P-loop_NTPase"/>
</dbReference>
<evidence type="ECO:0000256" key="15">
    <source>
        <dbReference type="RuleBase" id="RU004070"/>
    </source>
</evidence>
<evidence type="ECO:0000256" key="12">
    <source>
        <dbReference type="ARBA" id="ARBA00041084"/>
    </source>
</evidence>
<evidence type="ECO:0000313" key="17">
    <source>
        <dbReference type="EMBL" id="ORY24148.1"/>
    </source>
</evidence>
<proteinExistence type="inferred from homology"/>
<protein>
    <recommendedName>
        <fullName evidence="12">DNA helicase MCM8</fullName>
        <ecNumber evidence="3">3.6.4.12</ecNumber>
    </recommendedName>
    <alternativeName>
        <fullName evidence="13">Minichromosome maintenance 8</fullName>
    </alternativeName>
</protein>
<dbReference type="GO" id="GO:0006279">
    <property type="term" value="P:premeiotic DNA replication"/>
    <property type="evidence" value="ECO:0007669"/>
    <property type="project" value="UniProtKB-ARBA"/>
</dbReference>
<evidence type="ECO:0000256" key="4">
    <source>
        <dbReference type="ARBA" id="ARBA00022741"/>
    </source>
</evidence>
<keyword evidence="11" id="KW-0539">Nucleus</keyword>
<dbReference type="EC" id="3.6.4.12" evidence="3"/>
<dbReference type="SMART" id="SM00382">
    <property type="entry name" value="AAA"/>
    <property type="match status" value="1"/>
</dbReference>
<dbReference type="InterPro" id="IPR031327">
    <property type="entry name" value="MCM"/>
</dbReference>
<evidence type="ECO:0000256" key="5">
    <source>
        <dbReference type="ARBA" id="ARBA00022763"/>
    </source>
</evidence>
<evidence type="ECO:0000256" key="7">
    <source>
        <dbReference type="ARBA" id="ARBA00022806"/>
    </source>
</evidence>
<evidence type="ECO:0000259" key="16">
    <source>
        <dbReference type="PROSITE" id="PS50051"/>
    </source>
</evidence>
<dbReference type="GO" id="GO:0003697">
    <property type="term" value="F:single-stranded DNA binding"/>
    <property type="evidence" value="ECO:0007669"/>
    <property type="project" value="TreeGrafter"/>
</dbReference>
<dbReference type="SUPFAM" id="SSF50249">
    <property type="entry name" value="Nucleic acid-binding proteins"/>
    <property type="match status" value="1"/>
</dbReference>
<dbReference type="Gene3D" id="3.40.50.300">
    <property type="entry name" value="P-loop containing nucleotide triphosphate hydrolases"/>
    <property type="match status" value="1"/>
</dbReference>
<name>A0A1Y2ANI8_9FUNG</name>
<dbReference type="GO" id="GO:0043596">
    <property type="term" value="C:nuclear replication fork"/>
    <property type="evidence" value="ECO:0007669"/>
    <property type="project" value="UniProtKB-ARBA"/>
</dbReference>
<organism evidence="17 18">
    <name type="scientific">Neocallimastix californiae</name>
    <dbReference type="NCBI Taxonomy" id="1754190"/>
    <lineage>
        <taxon>Eukaryota</taxon>
        <taxon>Fungi</taxon>
        <taxon>Fungi incertae sedis</taxon>
        <taxon>Chytridiomycota</taxon>
        <taxon>Chytridiomycota incertae sedis</taxon>
        <taxon>Neocallimastigomycetes</taxon>
        <taxon>Neocallimastigales</taxon>
        <taxon>Neocallimastigaceae</taxon>
        <taxon>Neocallimastix</taxon>
    </lineage>
</organism>
<keyword evidence="5" id="KW-0227">DNA damage</keyword>
<dbReference type="Pfam" id="PF26065">
    <property type="entry name" value="MCM8_N"/>
    <property type="match status" value="1"/>
</dbReference>
<keyword evidence="8 15" id="KW-0067">ATP-binding</keyword>
<dbReference type="GO" id="GO:0016787">
    <property type="term" value="F:hydrolase activity"/>
    <property type="evidence" value="ECO:0007669"/>
    <property type="project" value="UniProtKB-KW"/>
</dbReference>
<dbReference type="OrthoDB" id="7462577at2759"/>
<dbReference type="InterPro" id="IPR003593">
    <property type="entry name" value="AAA+_ATPase"/>
</dbReference>
<dbReference type="GO" id="GO:0017116">
    <property type="term" value="F:single-stranded DNA helicase activity"/>
    <property type="evidence" value="ECO:0007669"/>
    <property type="project" value="TreeGrafter"/>
</dbReference>
<dbReference type="InterPro" id="IPR041562">
    <property type="entry name" value="MCM_lid"/>
</dbReference>
<evidence type="ECO:0000256" key="14">
    <source>
        <dbReference type="ARBA" id="ARBA00047995"/>
    </source>
</evidence>
<dbReference type="FunFam" id="2.20.28.10:FF:000007">
    <property type="entry name" value="DNA helicase MCM8 isoform X1"/>
    <property type="match status" value="1"/>
</dbReference>
<dbReference type="SMART" id="SM00350">
    <property type="entry name" value="MCM"/>
    <property type="match status" value="1"/>
</dbReference>
<dbReference type="GO" id="GO:0031261">
    <property type="term" value="C:DNA replication preinitiation complex"/>
    <property type="evidence" value="ECO:0007669"/>
    <property type="project" value="UniProtKB-ARBA"/>
</dbReference>
<dbReference type="InterPro" id="IPR056875">
    <property type="entry name" value="MCM8/REC_WHD"/>
</dbReference>
<keyword evidence="18" id="KW-1185">Reference proteome</keyword>
<feature type="domain" description="MCM C-terminal AAA(+) ATPase" evidence="16">
    <location>
        <begin position="323"/>
        <end position="529"/>
    </location>
</feature>
<evidence type="ECO:0000256" key="13">
    <source>
        <dbReference type="ARBA" id="ARBA00042306"/>
    </source>
</evidence>
<keyword evidence="9 15" id="KW-0238">DNA-binding</keyword>
<evidence type="ECO:0000256" key="1">
    <source>
        <dbReference type="ARBA" id="ARBA00004123"/>
    </source>
</evidence>
<dbReference type="InterPro" id="IPR012340">
    <property type="entry name" value="NA-bd_OB-fold"/>
</dbReference>
<accession>A0A1Y2ANI8</accession>
<dbReference type="InterPro" id="IPR058767">
    <property type="entry name" value="MCM8_N"/>
</dbReference>
<comment type="similarity">
    <text evidence="2 15">Belongs to the MCM family.</text>
</comment>
<dbReference type="Gene3D" id="2.40.50.140">
    <property type="entry name" value="Nucleic acid-binding proteins"/>
    <property type="match status" value="1"/>
</dbReference>
<dbReference type="Proteomes" id="UP000193920">
    <property type="component" value="Unassembled WGS sequence"/>
</dbReference>
<evidence type="ECO:0000256" key="2">
    <source>
        <dbReference type="ARBA" id="ARBA00008010"/>
    </source>
</evidence>
<evidence type="ECO:0000256" key="11">
    <source>
        <dbReference type="ARBA" id="ARBA00023242"/>
    </source>
</evidence>
<dbReference type="CDD" id="cd22247">
    <property type="entry name" value="MCM8_WHD"/>
    <property type="match status" value="1"/>
</dbReference>
<dbReference type="Pfam" id="PF25051">
    <property type="entry name" value="WHD_MCM8"/>
    <property type="match status" value="1"/>
</dbReference>
<keyword evidence="10" id="KW-0234">DNA repair</keyword>